<keyword evidence="5 7" id="KW-0547">Nucleotide-binding</keyword>
<proteinExistence type="inferred from homology"/>
<dbReference type="Gene3D" id="3.90.190.20">
    <property type="entry name" value="Mur ligase, C-terminal domain"/>
    <property type="match status" value="1"/>
</dbReference>
<dbReference type="GO" id="GO:0005524">
    <property type="term" value="F:ATP binding"/>
    <property type="evidence" value="ECO:0007669"/>
    <property type="project" value="UniProtKB-UniRule"/>
</dbReference>
<dbReference type="GO" id="GO:0008764">
    <property type="term" value="F:UDP-N-acetylmuramoylalanine-D-glutamate ligase activity"/>
    <property type="evidence" value="ECO:0007669"/>
    <property type="project" value="UniProtKB-UniRule"/>
</dbReference>
<dbReference type="UniPathway" id="UPA00219"/>
<dbReference type="GO" id="GO:0005737">
    <property type="term" value="C:cytoplasm"/>
    <property type="evidence" value="ECO:0007669"/>
    <property type="project" value="UniProtKB-SubCell"/>
</dbReference>
<name>A0A1G2PC81_9BACT</name>
<dbReference type="HAMAP" id="MF_00639">
    <property type="entry name" value="MurD"/>
    <property type="match status" value="1"/>
</dbReference>
<dbReference type="NCBIfam" id="TIGR01087">
    <property type="entry name" value="murD"/>
    <property type="match status" value="1"/>
</dbReference>
<dbReference type="PANTHER" id="PTHR43692:SF1">
    <property type="entry name" value="UDP-N-ACETYLMURAMOYLALANINE--D-GLUTAMATE LIGASE"/>
    <property type="match status" value="1"/>
</dbReference>
<dbReference type="Pfam" id="PF21799">
    <property type="entry name" value="MurD-like_N"/>
    <property type="match status" value="1"/>
</dbReference>
<dbReference type="Gene3D" id="3.40.1190.10">
    <property type="entry name" value="Mur-like, catalytic domain"/>
    <property type="match status" value="1"/>
</dbReference>
<keyword evidence="6 7" id="KW-0067">ATP-binding</keyword>
<dbReference type="SUPFAM" id="SSF53244">
    <property type="entry name" value="MurD-like peptide ligases, peptide-binding domain"/>
    <property type="match status" value="1"/>
</dbReference>
<comment type="catalytic activity">
    <reaction evidence="7 8">
        <text>UDP-N-acetyl-alpha-D-muramoyl-L-alanine + D-glutamate + ATP = UDP-N-acetyl-alpha-D-muramoyl-L-alanyl-D-glutamate + ADP + phosphate + H(+)</text>
        <dbReference type="Rhea" id="RHEA:16429"/>
        <dbReference type="ChEBI" id="CHEBI:15378"/>
        <dbReference type="ChEBI" id="CHEBI:29986"/>
        <dbReference type="ChEBI" id="CHEBI:30616"/>
        <dbReference type="ChEBI" id="CHEBI:43474"/>
        <dbReference type="ChEBI" id="CHEBI:83898"/>
        <dbReference type="ChEBI" id="CHEBI:83900"/>
        <dbReference type="ChEBI" id="CHEBI:456216"/>
        <dbReference type="EC" id="6.3.2.9"/>
    </reaction>
</comment>
<evidence type="ECO:0000256" key="1">
    <source>
        <dbReference type="ARBA" id="ARBA00004496"/>
    </source>
</evidence>
<evidence type="ECO:0000256" key="8">
    <source>
        <dbReference type="RuleBase" id="RU003664"/>
    </source>
</evidence>
<dbReference type="InterPro" id="IPR013221">
    <property type="entry name" value="Mur_ligase_cen"/>
</dbReference>
<evidence type="ECO:0000259" key="9">
    <source>
        <dbReference type="Pfam" id="PF02875"/>
    </source>
</evidence>
<evidence type="ECO:0000256" key="5">
    <source>
        <dbReference type="ARBA" id="ARBA00022741"/>
    </source>
</evidence>
<evidence type="ECO:0000256" key="7">
    <source>
        <dbReference type="HAMAP-Rule" id="MF_00639"/>
    </source>
</evidence>
<evidence type="ECO:0000259" key="10">
    <source>
        <dbReference type="Pfam" id="PF08245"/>
    </source>
</evidence>
<keyword evidence="4 7" id="KW-0436">Ligase</keyword>
<keyword evidence="7 8" id="KW-0573">Peptidoglycan synthesis</keyword>
<dbReference type="AlphaFoldDB" id="A0A1G2PC81"/>
<dbReference type="Pfam" id="PF08245">
    <property type="entry name" value="Mur_ligase_M"/>
    <property type="match status" value="1"/>
</dbReference>
<dbReference type="GO" id="GO:0071555">
    <property type="term" value="P:cell wall organization"/>
    <property type="evidence" value="ECO:0007669"/>
    <property type="project" value="UniProtKB-KW"/>
</dbReference>
<dbReference type="Proteomes" id="UP000178869">
    <property type="component" value="Unassembled WGS sequence"/>
</dbReference>
<evidence type="ECO:0000256" key="4">
    <source>
        <dbReference type="ARBA" id="ARBA00022598"/>
    </source>
</evidence>
<comment type="function">
    <text evidence="7 8">Cell wall formation. Catalyzes the addition of glutamate to the nucleotide precursor UDP-N-acetylmuramoyl-L-alanine (UMA).</text>
</comment>
<dbReference type="InterPro" id="IPR036565">
    <property type="entry name" value="Mur-like_cat_sf"/>
</dbReference>
<keyword evidence="7 8" id="KW-0133">Cell shape</keyword>
<dbReference type="InterPro" id="IPR005762">
    <property type="entry name" value="MurD"/>
</dbReference>
<comment type="caution">
    <text evidence="7">Lacks conserved residue(s) required for the propagation of feature annotation.</text>
</comment>
<dbReference type="InterPro" id="IPR036615">
    <property type="entry name" value="Mur_ligase_C_dom_sf"/>
</dbReference>
<keyword evidence="3 7" id="KW-0963">Cytoplasm</keyword>
<dbReference type="EC" id="6.3.2.9" evidence="7 8"/>
<evidence type="ECO:0000256" key="3">
    <source>
        <dbReference type="ARBA" id="ARBA00022490"/>
    </source>
</evidence>
<protein>
    <recommendedName>
        <fullName evidence="7 8">UDP-N-acetylmuramoylalanine--D-glutamate ligase</fullName>
        <ecNumber evidence="7 8">6.3.2.9</ecNumber>
    </recommendedName>
    <alternativeName>
        <fullName evidence="7">D-glutamic acid-adding enzyme</fullName>
    </alternativeName>
    <alternativeName>
        <fullName evidence="7">UDP-N-acetylmuramoyl-L-alanyl-D-glutamate synthetase</fullName>
    </alternativeName>
</protein>
<keyword evidence="7 8" id="KW-0132">Cell division</keyword>
<reference evidence="11 12" key="1">
    <citation type="journal article" date="2016" name="Nat. Commun.">
        <title>Thousands of microbial genomes shed light on interconnected biogeochemical processes in an aquifer system.</title>
        <authorList>
            <person name="Anantharaman K."/>
            <person name="Brown C.T."/>
            <person name="Hug L.A."/>
            <person name="Sharon I."/>
            <person name="Castelle C.J."/>
            <person name="Probst A.J."/>
            <person name="Thomas B.C."/>
            <person name="Singh A."/>
            <person name="Wilkins M.J."/>
            <person name="Karaoz U."/>
            <person name="Brodie E.L."/>
            <person name="Williams K.H."/>
            <person name="Hubbard S.S."/>
            <person name="Banfield J.F."/>
        </authorList>
    </citation>
    <scope>NUCLEOTIDE SEQUENCE [LARGE SCALE GENOMIC DNA]</scope>
</reference>
<dbReference type="EMBL" id="MHSR01000025">
    <property type="protein sequence ID" value="OHA45893.1"/>
    <property type="molecule type" value="Genomic_DNA"/>
</dbReference>
<dbReference type="Pfam" id="PF02875">
    <property type="entry name" value="Mur_ligase_C"/>
    <property type="match status" value="1"/>
</dbReference>
<comment type="similarity">
    <text evidence="7">Belongs to the MurCDEF family.</text>
</comment>
<comment type="subcellular location">
    <subcellularLocation>
        <location evidence="1 7 8">Cytoplasm</location>
    </subcellularLocation>
</comment>
<sequence length="471" mass="51538">MQSLKNRKVTVMGIGLHGGGIGTIKFLAKEGAVITATDLRDENKLAPALEALKGLPVRFILGRHDKDDFIEADLIVKNPGVPVNSPWLVLARAHGIKITSDIGLFVERNLAFTVGITSTKGKSTTASLIAHILKTAGVATLLAGNIRISVLEILPQIKKKDVVVLELSSWQLEDLEGHNWSPQVAAFLNLLPDHLNRYGSMEEYGESKKLIFKFQTKKDFLVANFDDRYVKTASRNSKSRIKFFSTAGDSSETPLAVFINDGRIFSDFFGQTALMNVEDIPLKGRHNTQNVVAAVAAIGAILKHPDSPIKDIHADIVREAIISFRPPQGRLEELAVLNGIRYINDTSSTTPDATYAAINSYPKDRIILIAGGENKNLSYAFLAEEIVKGIKFLILLEGSASNALLKELNNLSWNKFIKGINNLDIAVKEARARAEAGDIVLLSPGAASFNLFAHEFDRGDKFKNAVFSIKL</sequence>
<keyword evidence="7 8" id="KW-0131">Cell cycle</keyword>
<evidence type="ECO:0000256" key="2">
    <source>
        <dbReference type="ARBA" id="ARBA00004752"/>
    </source>
</evidence>
<accession>A0A1G2PC81</accession>
<dbReference type="Gene3D" id="3.40.50.720">
    <property type="entry name" value="NAD(P)-binding Rossmann-like Domain"/>
    <property type="match status" value="1"/>
</dbReference>
<comment type="caution">
    <text evidence="11">The sequence shown here is derived from an EMBL/GenBank/DDBJ whole genome shotgun (WGS) entry which is preliminary data.</text>
</comment>
<dbReference type="SUPFAM" id="SSF53623">
    <property type="entry name" value="MurD-like peptide ligases, catalytic domain"/>
    <property type="match status" value="1"/>
</dbReference>
<dbReference type="GO" id="GO:0051301">
    <property type="term" value="P:cell division"/>
    <property type="evidence" value="ECO:0007669"/>
    <property type="project" value="UniProtKB-KW"/>
</dbReference>
<dbReference type="InterPro" id="IPR004101">
    <property type="entry name" value="Mur_ligase_C"/>
</dbReference>
<feature type="domain" description="Mur ligase central" evidence="10">
    <location>
        <begin position="116"/>
        <end position="297"/>
    </location>
</feature>
<dbReference type="PANTHER" id="PTHR43692">
    <property type="entry name" value="UDP-N-ACETYLMURAMOYLALANINE--D-GLUTAMATE LIGASE"/>
    <property type="match status" value="1"/>
</dbReference>
<dbReference type="GO" id="GO:0008360">
    <property type="term" value="P:regulation of cell shape"/>
    <property type="evidence" value="ECO:0007669"/>
    <property type="project" value="UniProtKB-KW"/>
</dbReference>
<dbReference type="GO" id="GO:0009252">
    <property type="term" value="P:peptidoglycan biosynthetic process"/>
    <property type="evidence" value="ECO:0007669"/>
    <property type="project" value="UniProtKB-UniRule"/>
</dbReference>
<organism evidence="11 12">
    <name type="scientific">Candidatus Terrybacteria bacterium RIFCSPHIGHO2_01_FULL_43_35</name>
    <dbReference type="NCBI Taxonomy" id="1802361"/>
    <lineage>
        <taxon>Bacteria</taxon>
        <taxon>Candidatus Terryibacteriota</taxon>
    </lineage>
</organism>
<evidence type="ECO:0000256" key="6">
    <source>
        <dbReference type="ARBA" id="ARBA00022840"/>
    </source>
</evidence>
<evidence type="ECO:0000313" key="12">
    <source>
        <dbReference type="Proteomes" id="UP000178869"/>
    </source>
</evidence>
<feature type="domain" description="Mur ligase C-terminal" evidence="9">
    <location>
        <begin position="329"/>
        <end position="444"/>
    </location>
</feature>
<keyword evidence="7 8" id="KW-0961">Cell wall biogenesis/degradation</keyword>
<gene>
    <name evidence="7" type="primary">murD</name>
    <name evidence="11" type="ORF">A2828_01315</name>
</gene>
<dbReference type="SUPFAM" id="SSF51984">
    <property type="entry name" value="MurCD N-terminal domain"/>
    <property type="match status" value="1"/>
</dbReference>
<evidence type="ECO:0000313" key="11">
    <source>
        <dbReference type="EMBL" id="OHA45893.1"/>
    </source>
</evidence>
<comment type="pathway">
    <text evidence="2 7 8">Cell wall biogenesis; peptidoglycan biosynthesis.</text>
</comment>